<evidence type="ECO:0000313" key="11">
    <source>
        <dbReference type="EMBL" id="KGM13228.1"/>
    </source>
</evidence>
<dbReference type="EMBL" id="AXCZ01000056">
    <property type="protein sequence ID" value="KGM13228.1"/>
    <property type="molecule type" value="Genomic_DNA"/>
</dbReference>
<evidence type="ECO:0000256" key="8">
    <source>
        <dbReference type="ARBA" id="ARBA00048924"/>
    </source>
</evidence>
<dbReference type="InterPro" id="IPR016181">
    <property type="entry name" value="Acyl_CoA_acyltransferase"/>
</dbReference>
<evidence type="ECO:0000256" key="2">
    <source>
        <dbReference type="ARBA" id="ARBA00004978"/>
    </source>
</evidence>
<evidence type="ECO:0000256" key="7">
    <source>
        <dbReference type="ARBA" id="ARBA00023315"/>
    </source>
</evidence>
<dbReference type="Proteomes" id="UP000054314">
    <property type="component" value="Unassembled WGS sequence"/>
</dbReference>
<gene>
    <name evidence="9" type="primary">ectA</name>
    <name evidence="11" type="ORF">N869_15445</name>
</gene>
<dbReference type="RefSeq" id="WP_052105198.1">
    <property type="nucleotide sequence ID" value="NZ_AXCZ01000056.1"/>
</dbReference>
<accession>A0A0A0BXZ3</accession>
<comment type="pathway">
    <text evidence="2 9">Amine and polyamine biosynthesis; ectoine biosynthesis; L-ectoine from L-aspartate 4-semialdehyde: step 2/3.</text>
</comment>
<feature type="domain" description="N-acetyltransferase" evidence="10">
    <location>
        <begin position="17"/>
        <end position="168"/>
    </location>
</feature>
<dbReference type="OrthoDB" id="2436196at2"/>
<dbReference type="CDD" id="cd04301">
    <property type="entry name" value="NAT_SF"/>
    <property type="match status" value="1"/>
</dbReference>
<comment type="catalytic activity">
    <reaction evidence="8 9">
        <text>L-2,4-diaminobutanoate + acetyl-CoA = (2S)-4-acetamido-2-aminobutanoate + CoA + H(+)</text>
        <dbReference type="Rhea" id="RHEA:16901"/>
        <dbReference type="ChEBI" id="CHEBI:15378"/>
        <dbReference type="ChEBI" id="CHEBI:57287"/>
        <dbReference type="ChEBI" id="CHEBI:57288"/>
        <dbReference type="ChEBI" id="CHEBI:58761"/>
        <dbReference type="ChEBI" id="CHEBI:58929"/>
        <dbReference type="EC" id="2.3.1.178"/>
    </reaction>
</comment>
<dbReference type="AlphaFoldDB" id="A0A0A0BXZ3"/>
<dbReference type="UniPathway" id="UPA00067">
    <property type="reaction ID" value="UER00122"/>
</dbReference>
<sequence>MRPETTTTDTDDTDSETVISRPTMSDGAVMWRVARDSRTLDLNSSYSYLLFCHDFAETCRIATVGGEPAGFVLGYRRPTRPDHLFVWQVAVDQAHRGRGVSSRLLDSLVHDVDPASGLPPVRFVETTITDDNTASRALFAAFARRWGTGLEEVPLMTAAHFPDGHDAEPLHRIGPFAPEQAG</sequence>
<keyword evidence="7 9" id="KW-0012">Acyltransferase</keyword>
<dbReference type="Pfam" id="PF00583">
    <property type="entry name" value="Acetyltransf_1"/>
    <property type="match status" value="1"/>
</dbReference>
<dbReference type="NCBIfam" id="TIGR02406">
    <property type="entry name" value="ectoine_EctA"/>
    <property type="match status" value="1"/>
</dbReference>
<dbReference type="GO" id="GO:0033816">
    <property type="term" value="F:diaminobutyrate acetyltransferase activity"/>
    <property type="evidence" value="ECO:0007669"/>
    <property type="project" value="UniProtKB-EC"/>
</dbReference>
<dbReference type="GO" id="GO:0019491">
    <property type="term" value="P:ectoine biosynthetic process"/>
    <property type="evidence" value="ECO:0007669"/>
    <property type="project" value="UniProtKB-UniPathway"/>
</dbReference>
<evidence type="ECO:0000259" key="10">
    <source>
        <dbReference type="PROSITE" id="PS51186"/>
    </source>
</evidence>
<evidence type="ECO:0000313" key="12">
    <source>
        <dbReference type="Proteomes" id="UP000054314"/>
    </source>
</evidence>
<name>A0A0A0BXZ3_9CELL</name>
<keyword evidence="6 9" id="KW-0808">Transferase</keyword>
<comment type="similarity">
    <text evidence="3 9">Belongs to the acetyltransferase family. EctA subfamily.</text>
</comment>
<comment type="caution">
    <text evidence="11">The sequence shown here is derived from an EMBL/GenBank/DDBJ whole genome shotgun (WGS) entry which is preliminary data.</text>
</comment>
<evidence type="ECO:0000256" key="6">
    <source>
        <dbReference type="ARBA" id="ARBA00022679"/>
    </source>
</evidence>
<dbReference type="Gene3D" id="3.40.630.30">
    <property type="match status" value="1"/>
</dbReference>
<dbReference type="InterPro" id="IPR012772">
    <property type="entry name" value="Ectoine_EctA"/>
</dbReference>
<evidence type="ECO:0000256" key="3">
    <source>
        <dbReference type="ARBA" id="ARBA00010712"/>
    </source>
</evidence>
<comment type="function">
    <text evidence="1 9">Catalyzes the acetylation of L-2,4-diaminobutyrate (DABA) to gamma-N-acetyl-alpha,gamma-diaminobutyric acid (ADABA) with acetyl coenzyme A.</text>
</comment>
<protein>
    <recommendedName>
        <fullName evidence="5 9">L-2,4-diaminobutyric acid acetyltransferase</fullName>
        <shortName evidence="9">DABA acetyltransferase</shortName>
        <ecNumber evidence="4 9">2.3.1.178</ecNumber>
    </recommendedName>
</protein>
<dbReference type="SUPFAM" id="SSF55729">
    <property type="entry name" value="Acyl-CoA N-acyltransferases (Nat)"/>
    <property type="match status" value="1"/>
</dbReference>
<reference evidence="11 12" key="1">
    <citation type="submission" date="2013-08" db="EMBL/GenBank/DDBJ databases">
        <title>Genome sequencing of Cellulomonas bogoriensis 69B4.</title>
        <authorList>
            <person name="Chen F."/>
            <person name="Li Y."/>
            <person name="Wang G."/>
        </authorList>
    </citation>
    <scope>NUCLEOTIDE SEQUENCE [LARGE SCALE GENOMIC DNA]</scope>
    <source>
        <strain evidence="11 12">69B4</strain>
    </source>
</reference>
<evidence type="ECO:0000256" key="4">
    <source>
        <dbReference type="ARBA" id="ARBA00012355"/>
    </source>
</evidence>
<evidence type="ECO:0000256" key="9">
    <source>
        <dbReference type="RuleBase" id="RU365045"/>
    </source>
</evidence>
<keyword evidence="12" id="KW-1185">Reference proteome</keyword>
<dbReference type="EC" id="2.3.1.178" evidence="4 9"/>
<evidence type="ECO:0000256" key="5">
    <source>
        <dbReference type="ARBA" id="ARBA00017935"/>
    </source>
</evidence>
<proteinExistence type="inferred from homology"/>
<organism evidence="11 12">
    <name type="scientific">Cellulomonas bogoriensis 69B4 = DSM 16987</name>
    <dbReference type="NCBI Taxonomy" id="1386082"/>
    <lineage>
        <taxon>Bacteria</taxon>
        <taxon>Bacillati</taxon>
        <taxon>Actinomycetota</taxon>
        <taxon>Actinomycetes</taxon>
        <taxon>Micrococcales</taxon>
        <taxon>Cellulomonadaceae</taxon>
        <taxon>Cellulomonas</taxon>
    </lineage>
</organism>
<dbReference type="PROSITE" id="PS51186">
    <property type="entry name" value="GNAT"/>
    <property type="match status" value="1"/>
</dbReference>
<dbReference type="InterPro" id="IPR000182">
    <property type="entry name" value="GNAT_dom"/>
</dbReference>
<evidence type="ECO:0000256" key="1">
    <source>
        <dbReference type="ARBA" id="ARBA00003741"/>
    </source>
</evidence>